<dbReference type="STRING" id="1048205.AB852_00715"/>
<organism evidence="2 3">
    <name type="scientific">Streptomyces uncialis</name>
    <dbReference type="NCBI Taxonomy" id="1048205"/>
    <lineage>
        <taxon>Bacteria</taxon>
        <taxon>Bacillati</taxon>
        <taxon>Actinomycetota</taxon>
        <taxon>Actinomycetes</taxon>
        <taxon>Kitasatosporales</taxon>
        <taxon>Streptomycetaceae</taxon>
        <taxon>Streptomyces</taxon>
    </lineage>
</organism>
<keyword evidence="3" id="KW-1185">Reference proteome</keyword>
<name>A0A1Q4VFK6_9ACTN</name>
<sequence length="277" mass="30690">MVPFYNRSRLVGNPHSDLSNVIPIQDAINKTVSDALTASEFAAWPQRYVTGLEIVEDDHGNPVEPFKVAVDKLLQAEDPAARFGQFEAASLSNYCDLVGLLLQHMSSISRTPSHYFLVNGGTAPSGESITSAEVGLVAKVNERMLHFGESWEKVIRLCFAVKRDKRARAYSMETVWRDPEYRTKAQHIDALLKLKQLNVPEVQLWSDAGYTPAQISSFREMRKEDALAAAEVQRLGPQPERISGVGNTPQEAKAARMASKLPQGNSGNVNRKLAEQK</sequence>
<comment type="caution">
    <text evidence="2">The sequence shown here is derived from an EMBL/GenBank/DDBJ whole genome shotgun (WGS) entry which is preliminary data.</text>
</comment>
<dbReference type="Pfam" id="PF05133">
    <property type="entry name" value="SPP1_portal"/>
    <property type="match status" value="1"/>
</dbReference>
<evidence type="ECO:0000256" key="1">
    <source>
        <dbReference type="SAM" id="MobiDB-lite"/>
    </source>
</evidence>
<gene>
    <name evidence="2" type="ORF">AB852_00715</name>
</gene>
<evidence type="ECO:0000313" key="2">
    <source>
        <dbReference type="EMBL" id="OKH96599.1"/>
    </source>
</evidence>
<reference evidence="2 3" key="1">
    <citation type="submission" date="2015-06" db="EMBL/GenBank/DDBJ databases">
        <title>Cloning and characterization of the uncialamcin biosynthetic gene cluster.</title>
        <authorList>
            <person name="Yan X."/>
            <person name="Huang T."/>
            <person name="Ge H."/>
            <person name="Shen B."/>
        </authorList>
    </citation>
    <scope>NUCLEOTIDE SEQUENCE [LARGE SCALE GENOMIC DNA]</scope>
    <source>
        <strain evidence="2 3">DCA2648</strain>
    </source>
</reference>
<dbReference type="AlphaFoldDB" id="A0A1Q4VFK6"/>
<feature type="region of interest" description="Disordered" evidence="1">
    <location>
        <begin position="237"/>
        <end position="277"/>
    </location>
</feature>
<dbReference type="EMBL" id="LFBV01000001">
    <property type="protein sequence ID" value="OKH96599.1"/>
    <property type="molecule type" value="Genomic_DNA"/>
</dbReference>
<dbReference type="InterPro" id="IPR021145">
    <property type="entry name" value="Portal_protein_SPP1_Gp6-like"/>
</dbReference>
<accession>A0A1Q4VFK6</accession>
<dbReference type="Proteomes" id="UP000186455">
    <property type="component" value="Unassembled WGS sequence"/>
</dbReference>
<evidence type="ECO:0008006" key="4">
    <source>
        <dbReference type="Google" id="ProtNLM"/>
    </source>
</evidence>
<protein>
    <recommendedName>
        <fullName evidence="4">Phage portal protein</fullName>
    </recommendedName>
</protein>
<proteinExistence type="predicted"/>
<evidence type="ECO:0000313" key="3">
    <source>
        <dbReference type="Proteomes" id="UP000186455"/>
    </source>
</evidence>